<protein>
    <submittedName>
        <fullName evidence="1">Uncharacterized protein</fullName>
    </submittedName>
</protein>
<keyword evidence="2" id="KW-1185">Reference proteome</keyword>
<dbReference type="AlphaFoldDB" id="A0A6N4V4G4"/>
<organism evidence="1 2">
    <name type="scientific">Mycolicibacterium alvei</name>
    <dbReference type="NCBI Taxonomy" id="67081"/>
    <lineage>
        <taxon>Bacteria</taxon>
        <taxon>Bacillati</taxon>
        <taxon>Actinomycetota</taxon>
        <taxon>Actinomycetes</taxon>
        <taxon>Mycobacteriales</taxon>
        <taxon>Mycobacteriaceae</taxon>
        <taxon>Mycolicibacterium</taxon>
    </lineage>
</organism>
<accession>A0A6N4V4G4</accession>
<evidence type="ECO:0000313" key="1">
    <source>
        <dbReference type="EMBL" id="BBX30622.1"/>
    </source>
</evidence>
<sequence>MGIGAAGAAAAGAAVASTVAATPASRVAAVVVRIMVFPSEFLFWKCYDFNPLNRSNATERCSGFE</sequence>
<dbReference type="KEGG" id="malv:MALV_57470"/>
<name>A0A6N4V4G4_9MYCO</name>
<dbReference type="EMBL" id="AP022566">
    <property type="protein sequence ID" value="BBX30622.1"/>
    <property type="molecule type" value="Genomic_DNA"/>
</dbReference>
<proteinExistence type="predicted"/>
<gene>
    <name evidence="1" type="ORF">MALV_57470</name>
</gene>
<evidence type="ECO:0000313" key="2">
    <source>
        <dbReference type="Proteomes" id="UP000466906"/>
    </source>
</evidence>
<keyword evidence="1" id="KW-0614">Plasmid</keyword>
<dbReference type="Proteomes" id="UP000466906">
    <property type="component" value="Plasmid pJCM12272"/>
</dbReference>
<reference evidence="1 2" key="1">
    <citation type="journal article" date="2019" name="Emerg. Microbes Infect.">
        <title>Comprehensive subspecies identification of 175 nontuberculous mycobacteria species based on 7547 genomic profiles.</title>
        <authorList>
            <person name="Matsumoto Y."/>
            <person name="Kinjo T."/>
            <person name="Motooka D."/>
            <person name="Nabeya D."/>
            <person name="Jung N."/>
            <person name="Uechi K."/>
            <person name="Horii T."/>
            <person name="Iida T."/>
            <person name="Fujita J."/>
            <person name="Nakamura S."/>
        </authorList>
    </citation>
    <scope>NUCLEOTIDE SEQUENCE [LARGE SCALE GENOMIC DNA]</scope>
    <source>
        <strain evidence="1 2">JCM 12272</strain>
        <plasmid evidence="1">pJCM12272</plasmid>
    </source>
</reference>
<geneLocation type="plasmid" evidence="1 2">
    <name>pJCM12272</name>
</geneLocation>